<evidence type="ECO:0000313" key="3">
    <source>
        <dbReference type="Proteomes" id="UP000054270"/>
    </source>
</evidence>
<dbReference type="OrthoDB" id="2130750at2759"/>
<protein>
    <submittedName>
        <fullName evidence="2">Uncharacterized protein</fullName>
    </submittedName>
</protein>
<dbReference type="Proteomes" id="UP000054270">
    <property type="component" value="Unassembled WGS sequence"/>
</dbReference>
<evidence type="ECO:0000313" key="2">
    <source>
        <dbReference type="EMBL" id="KJA23645.1"/>
    </source>
</evidence>
<accession>A0A0D2PVW7</accession>
<proteinExistence type="predicted"/>
<name>A0A0D2PVW7_HYPSF</name>
<organism evidence="2 3">
    <name type="scientific">Hypholoma sublateritium (strain FD-334 SS-4)</name>
    <dbReference type="NCBI Taxonomy" id="945553"/>
    <lineage>
        <taxon>Eukaryota</taxon>
        <taxon>Fungi</taxon>
        <taxon>Dikarya</taxon>
        <taxon>Basidiomycota</taxon>
        <taxon>Agaricomycotina</taxon>
        <taxon>Agaricomycetes</taxon>
        <taxon>Agaricomycetidae</taxon>
        <taxon>Agaricales</taxon>
        <taxon>Agaricineae</taxon>
        <taxon>Strophariaceae</taxon>
        <taxon>Hypholoma</taxon>
    </lineage>
</organism>
<dbReference type="AlphaFoldDB" id="A0A0D2PVW7"/>
<evidence type="ECO:0000256" key="1">
    <source>
        <dbReference type="SAM" id="MobiDB-lite"/>
    </source>
</evidence>
<gene>
    <name evidence="2" type="ORF">HYPSUDRAFT_54129</name>
</gene>
<dbReference type="EMBL" id="KN817541">
    <property type="protein sequence ID" value="KJA23645.1"/>
    <property type="molecule type" value="Genomic_DNA"/>
</dbReference>
<feature type="region of interest" description="Disordered" evidence="1">
    <location>
        <begin position="15"/>
        <end position="41"/>
    </location>
</feature>
<dbReference type="STRING" id="945553.A0A0D2PVW7"/>
<reference evidence="3" key="1">
    <citation type="submission" date="2014-04" db="EMBL/GenBank/DDBJ databases">
        <title>Evolutionary Origins and Diversification of the Mycorrhizal Mutualists.</title>
        <authorList>
            <consortium name="DOE Joint Genome Institute"/>
            <consortium name="Mycorrhizal Genomics Consortium"/>
            <person name="Kohler A."/>
            <person name="Kuo A."/>
            <person name="Nagy L.G."/>
            <person name="Floudas D."/>
            <person name="Copeland A."/>
            <person name="Barry K.W."/>
            <person name="Cichocki N."/>
            <person name="Veneault-Fourrey C."/>
            <person name="LaButti K."/>
            <person name="Lindquist E.A."/>
            <person name="Lipzen A."/>
            <person name="Lundell T."/>
            <person name="Morin E."/>
            <person name="Murat C."/>
            <person name="Riley R."/>
            <person name="Ohm R."/>
            <person name="Sun H."/>
            <person name="Tunlid A."/>
            <person name="Henrissat B."/>
            <person name="Grigoriev I.V."/>
            <person name="Hibbett D.S."/>
            <person name="Martin F."/>
        </authorList>
    </citation>
    <scope>NUCLEOTIDE SEQUENCE [LARGE SCALE GENOMIC DNA]</scope>
    <source>
        <strain evidence="3">FD-334 SS-4</strain>
    </source>
</reference>
<keyword evidence="3" id="KW-1185">Reference proteome</keyword>
<sequence>MPVCPLISSLLGRSGAPRPFSTHSPGGRAELHRRSAGKPARGRFPGVAWELADEECGRRVVYPPRAVVAPHPLFSRSNESTTDCAAESFTLALENNDHPEAAPAILCLAPYINHALFSSELEYLCAGRGFGEAFAFLFSVEHSYSTNASGESEYAEALLIDKLRKDPAFMQRSWLHSGGRFALAGNFGGGSNNEATTAILSSHRFILHGAAAGARYKRISSAE</sequence>